<dbReference type="Pfam" id="PF14748">
    <property type="entry name" value="P5CR_dimer"/>
    <property type="match status" value="1"/>
</dbReference>
<keyword evidence="2 4" id="KW-0521">NADP</keyword>
<evidence type="ECO:0000256" key="6">
    <source>
        <dbReference type="RuleBase" id="RU003903"/>
    </source>
</evidence>
<comment type="caution">
    <text evidence="9">The sequence shown here is derived from an EMBL/GenBank/DDBJ whole genome shotgun (WGS) entry which is preliminary data.</text>
</comment>
<feature type="domain" description="Pyrroline-5-carboxylate reductase dimerisation" evidence="8">
    <location>
        <begin position="163"/>
        <end position="265"/>
    </location>
</feature>
<dbReference type="HAMAP" id="MF_01925">
    <property type="entry name" value="P5C_reductase"/>
    <property type="match status" value="1"/>
</dbReference>
<dbReference type="InterPro" id="IPR000304">
    <property type="entry name" value="Pyrroline-COOH_reductase"/>
</dbReference>
<dbReference type="SUPFAM" id="SSF48179">
    <property type="entry name" value="6-phosphogluconate dehydrogenase C-terminal domain-like"/>
    <property type="match status" value="1"/>
</dbReference>
<dbReference type="InterPro" id="IPR036291">
    <property type="entry name" value="NAD(P)-bd_dom_sf"/>
</dbReference>
<comment type="similarity">
    <text evidence="1 4 6">Belongs to the pyrroline-5-carboxylate reductase family.</text>
</comment>
<dbReference type="SUPFAM" id="SSF51735">
    <property type="entry name" value="NAD(P)-binding Rossmann-fold domains"/>
    <property type="match status" value="1"/>
</dbReference>
<sequence length="278" mass="28161">MTTRVAIIGGGKIGEALLSGLVRSGHATRDLVVAEKHEGRAKELVDEYGVRVTDIADAVEGAAIVVLAVKPADVDAVLAIISDVEDTGEVERLTVTLVAGLPTRRYEDALPAGAPVVRVMPNTPMLVGEAMSAVTGGRYATDEHVATVASLLESVGKVLVVAEKQMDAVTAVSGSGPAYAFLMAEAMIDAGVGLGLTRATATLLAAQSIRGAGVLLTDSGLSPVDLRAAVTSPAGTTAEAIRELEANGFRHGFYEALRANAAASAALGAASSASDSES</sequence>
<dbReference type="PROSITE" id="PS00521">
    <property type="entry name" value="P5CR"/>
    <property type="match status" value="1"/>
</dbReference>
<evidence type="ECO:0000259" key="7">
    <source>
        <dbReference type="Pfam" id="PF03807"/>
    </source>
</evidence>
<evidence type="ECO:0000256" key="2">
    <source>
        <dbReference type="ARBA" id="ARBA00022857"/>
    </source>
</evidence>
<proteinExistence type="inferred from homology"/>
<keyword evidence="10" id="KW-1185">Reference proteome</keyword>
<dbReference type="Gene3D" id="1.10.3730.10">
    <property type="entry name" value="ProC C-terminal domain-like"/>
    <property type="match status" value="1"/>
</dbReference>
<evidence type="ECO:0000256" key="3">
    <source>
        <dbReference type="ARBA" id="ARBA00023002"/>
    </source>
</evidence>
<dbReference type="GO" id="GO:0004735">
    <property type="term" value="F:pyrroline-5-carboxylate reductase activity"/>
    <property type="evidence" value="ECO:0007669"/>
    <property type="project" value="UniProtKB-EC"/>
</dbReference>
<dbReference type="PIRSF" id="PIRSF000193">
    <property type="entry name" value="Pyrrol-5-carb_rd"/>
    <property type="match status" value="1"/>
</dbReference>
<comment type="pathway">
    <text evidence="4 6">Amino-acid biosynthesis; L-proline biosynthesis; L-proline from L-glutamate 5-semialdehyde: step 1/1.</text>
</comment>
<comment type="subcellular location">
    <subcellularLocation>
        <location evidence="4">Cytoplasm</location>
    </subcellularLocation>
</comment>
<dbReference type="InterPro" id="IPR008927">
    <property type="entry name" value="6-PGluconate_DH-like_C_sf"/>
</dbReference>
<dbReference type="Pfam" id="PF03807">
    <property type="entry name" value="F420_oxidored"/>
    <property type="match status" value="1"/>
</dbReference>
<keyword evidence="4 6" id="KW-0028">Amino-acid biosynthesis</keyword>
<dbReference type="InterPro" id="IPR029036">
    <property type="entry name" value="P5CR_dimer"/>
</dbReference>
<dbReference type="NCBIfam" id="TIGR00112">
    <property type="entry name" value="proC"/>
    <property type="match status" value="1"/>
</dbReference>
<protein>
    <recommendedName>
        <fullName evidence="4 5">Pyrroline-5-carboxylate reductase</fullName>
        <shortName evidence="4">P5C reductase</shortName>
        <shortName evidence="4">P5CR</shortName>
        <ecNumber evidence="4 5">1.5.1.2</ecNumber>
    </recommendedName>
    <alternativeName>
        <fullName evidence="4">PCA reductase</fullName>
    </alternativeName>
</protein>
<accession>A0ABW3G6X2</accession>
<keyword evidence="4" id="KW-0963">Cytoplasm</keyword>
<dbReference type="Gene3D" id="3.40.50.720">
    <property type="entry name" value="NAD(P)-binding Rossmann-like Domain"/>
    <property type="match status" value="1"/>
</dbReference>
<keyword evidence="3 4" id="KW-0560">Oxidoreductase</keyword>
<dbReference type="Proteomes" id="UP001597068">
    <property type="component" value="Unassembled WGS sequence"/>
</dbReference>
<dbReference type="PANTHER" id="PTHR11645">
    <property type="entry name" value="PYRROLINE-5-CARBOXYLATE REDUCTASE"/>
    <property type="match status" value="1"/>
</dbReference>
<dbReference type="EC" id="1.5.1.2" evidence="4 5"/>
<dbReference type="InterPro" id="IPR053790">
    <property type="entry name" value="P5CR-like_CS"/>
</dbReference>
<dbReference type="RefSeq" id="WP_253647209.1">
    <property type="nucleotide sequence ID" value="NZ_BAAAMO010000002.1"/>
</dbReference>
<name>A0ABW3G6X2_9NOCA</name>
<evidence type="ECO:0000256" key="5">
    <source>
        <dbReference type="NCBIfam" id="TIGR00112"/>
    </source>
</evidence>
<evidence type="ECO:0000313" key="9">
    <source>
        <dbReference type="EMBL" id="MFD0924791.1"/>
    </source>
</evidence>
<evidence type="ECO:0000256" key="1">
    <source>
        <dbReference type="ARBA" id="ARBA00005525"/>
    </source>
</evidence>
<dbReference type="EMBL" id="JBHTIL010000001">
    <property type="protein sequence ID" value="MFD0924791.1"/>
    <property type="molecule type" value="Genomic_DNA"/>
</dbReference>
<evidence type="ECO:0000256" key="4">
    <source>
        <dbReference type="HAMAP-Rule" id="MF_01925"/>
    </source>
</evidence>
<reference evidence="10" key="1">
    <citation type="journal article" date="2019" name="Int. J. Syst. Evol. Microbiol.">
        <title>The Global Catalogue of Microorganisms (GCM) 10K type strain sequencing project: providing services to taxonomists for standard genome sequencing and annotation.</title>
        <authorList>
            <consortium name="The Broad Institute Genomics Platform"/>
            <consortium name="The Broad Institute Genome Sequencing Center for Infectious Disease"/>
            <person name="Wu L."/>
            <person name="Ma J."/>
        </authorList>
    </citation>
    <scope>NUCLEOTIDE SEQUENCE [LARGE SCALE GENOMIC DNA]</scope>
    <source>
        <strain evidence="10">CCUG 50873</strain>
    </source>
</reference>
<comment type="function">
    <text evidence="4">Catalyzes the reduction of 1-pyrroline-5-carboxylate (PCA) to L-proline.</text>
</comment>
<dbReference type="PANTHER" id="PTHR11645:SF0">
    <property type="entry name" value="PYRROLINE-5-CARBOXYLATE REDUCTASE 3"/>
    <property type="match status" value="1"/>
</dbReference>
<comment type="catalytic activity">
    <reaction evidence="4">
        <text>L-proline + NAD(+) = (S)-1-pyrroline-5-carboxylate + NADH + 2 H(+)</text>
        <dbReference type="Rhea" id="RHEA:14105"/>
        <dbReference type="ChEBI" id="CHEBI:15378"/>
        <dbReference type="ChEBI" id="CHEBI:17388"/>
        <dbReference type="ChEBI" id="CHEBI:57540"/>
        <dbReference type="ChEBI" id="CHEBI:57945"/>
        <dbReference type="ChEBI" id="CHEBI:60039"/>
        <dbReference type="EC" id="1.5.1.2"/>
    </reaction>
</comment>
<evidence type="ECO:0000313" key="10">
    <source>
        <dbReference type="Proteomes" id="UP001597068"/>
    </source>
</evidence>
<organism evidence="9 10">
    <name type="scientific">Williamsia deligens</name>
    <dbReference type="NCBI Taxonomy" id="321325"/>
    <lineage>
        <taxon>Bacteria</taxon>
        <taxon>Bacillati</taxon>
        <taxon>Actinomycetota</taxon>
        <taxon>Actinomycetes</taxon>
        <taxon>Mycobacteriales</taxon>
        <taxon>Nocardiaceae</taxon>
        <taxon>Williamsia</taxon>
    </lineage>
</organism>
<gene>
    <name evidence="4 9" type="primary">proC</name>
    <name evidence="9" type="ORF">ACFQ04_03485</name>
</gene>
<dbReference type="InterPro" id="IPR028939">
    <property type="entry name" value="P5C_Rdtase_cat_N"/>
</dbReference>
<comment type="catalytic activity">
    <reaction evidence="4 6">
        <text>L-proline + NADP(+) = (S)-1-pyrroline-5-carboxylate + NADPH + 2 H(+)</text>
        <dbReference type="Rhea" id="RHEA:14109"/>
        <dbReference type="ChEBI" id="CHEBI:15378"/>
        <dbReference type="ChEBI" id="CHEBI:17388"/>
        <dbReference type="ChEBI" id="CHEBI:57783"/>
        <dbReference type="ChEBI" id="CHEBI:58349"/>
        <dbReference type="ChEBI" id="CHEBI:60039"/>
        <dbReference type="EC" id="1.5.1.2"/>
    </reaction>
</comment>
<keyword evidence="4 6" id="KW-0641">Proline biosynthesis</keyword>
<feature type="domain" description="Pyrroline-5-carboxylate reductase catalytic N-terminal" evidence="7">
    <location>
        <begin position="4"/>
        <end position="81"/>
    </location>
</feature>
<evidence type="ECO:0000259" key="8">
    <source>
        <dbReference type="Pfam" id="PF14748"/>
    </source>
</evidence>